<dbReference type="Proteomes" id="UP000681722">
    <property type="component" value="Unassembled WGS sequence"/>
</dbReference>
<accession>A0A8S2XH73</accession>
<feature type="non-terminal residue" evidence="1">
    <location>
        <position position="583"/>
    </location>
</feature>
<dbReference type="PANTHER" id="PTHR47018:SF3">
    <property type="entry name" value="MYCBP-ASSOCIATED PROTEIN"/>
    <property type="match status" value="1"/>
</dbReference>
<organism evidence="1 2">
    <name type="scientific">Didymodactylos carnosus</name>
    <dbReference type="NCBI Taxonomy" id="1234261"/>
    <lineage>
        <taxon>Eukaryota</taxon>
        <taxon>Metazoa</taxon>
        <taxon>Spiralia</taxon>
        <taxon>Gnathifera</taxon>
        <taxon>Rotifera</taxon>
        <taxon>Eurotatoria</taxon>
        <taxon>Bdelloidea</taxon>
        <taxon>Philodinida</taxon>
        <taxon>Philodinidae</taxon>
        <taxon>Didymodactylos</taxon>
    </lineage>
</organism>
<feature type="non-terminal residue" evidence="1">
    <location>
        <position position="1"/>
    </location>
</feature>
<name>A0A8S2XH73_9BILA</name>
<evidence type="ECO:0000313" key="2">
    <source>
        <dbReference type="Proteomes" id="UP000681722"/>
    </source>
</evidence>
<proteinExistence type="predicted"/>
<dbReference type="OrthoDB" id="6753017at2759"/>
<sequence>VKDRYNANSGSNCGDNPFQDIFLMPGDFHIMKNYMILIWLVLDGIGMDDLFGYIYHGATLRAILNVSHFNKSFRCVKLLYTSLYMLIIEQFHTYLSSSPESSITETLKLLHNVLILLPHTFNTDSVKQSWFSNLTSILNTLNVKQMFDKWRSDLSFKSITFRFWTFVLFDLLEPLIKLYVSIRSADFSSRNAAISLMVLMFFGQKRRSYAPLGARHLADLQRASSYLLKNLSTLFAVQRTNRPFSSIAIDQTIECAINKFGKGRGGITGHFNNHLIEKWCHTFPFRSLLSSVTSEISGYETTTNTIDSHIECSPNRLVVDNSDLQLLLSKLKLESLFTNNDKQLRTLFTGKIIHIDIVENVCSTYDRGFAIMKTYIEERLLKSNIKIEQKIDFGKVLRIIDVDKYVPDAVAKKKDKTPTYNQIEAFIRRLFLIYDSRSIKLNDIFTHEFTEQPVSLCNRKKQKLLYQSTKAVLQKYLQEKFGMAFLESPNWALHPYESALIIDGGLLLQQLPPQVPKKTVADYGAVLLEWFIKDQFKKHDRIDVIFDSSDSKRLKQFIKRHGNTLTSAQYIMNEESILCVGED</sequence>
<evidence type="ECO:0000313" key="1">
    <source>
        <dbReference type="EMBL" id="CAF4496881.1"/>
    </source>
</evidence>
<dbReference type="PANTHER" id="PTHR47018">
    <property type="entry name" value="CXC DOMAIN-CONTAINING PROTEIN-RELATED"/>
    <property type="match status" value="1"/>
</dbReference>
<reference evidence="1" key="1">
    <citation type="submission" date="2021-02" db="EMBL/GenBank/DDBJ databases">
        <authorList>
            <person name="Nowell W R."/>
        </authorList>
    </citation>
    <scope>NUCLEOTIDE SEQUENCE</scope>
</reference>
<dbReference type="EMBL" id="CAJOBC010105293">
    <property type="protein sequence ID" value="CAF4496881.1"/>
    <property type="molecule type" value="Genomic_DNA"/>
</dbReference>
<gene>
    <name evidence="1" type="ORF">SRO942_LOCUS44624</name>
</gene>
<protein>
    <submittedName>
        <fullName evidence="1">Uncharacterized protein</fullName>
    </submittedName>
</protein>
<dbReference type="AlphaFoldDB" id="A0A8S2XH73"/>
<comment type="caution">
    <text evidence="1">The sequence shown here is derived from an EMBL/GenBank/DDBJ whole genome shotgun (WGS) entry which is preliminary data.</text>
</comment>